<dbReference type="HOGENOM" id="CLU_1437840_0_0_1"/>
<dbReference type="Proteomes" id="UP000015102">
    <property type="component" value="Unassembled WGS sequence"/>
</dbReference>
<proteinExistence type="predicted"/>
<dbReference type="EMBL" id="CAQQ02381370">
    <property type="status" value="NOT_ANNOTATED_CDS"/>
    <property type="molecule type" value="Genomic_DNA"/>
</dbReference>
<accession>T1H580</accession>
<dbReference type="EMBL" id="CAQQ02381371">
    <property type="status" value="NOT_ANNOTATED_CDS"/>
    <property type="molecule type" value="Genomic_DNA"/>
</dbReference>
<protein>
    <recommendedName>
        <fullName evidence="3">Wiskott-Aldrich syndrome protein family member</fullName>
    </recommendedName>
</protein>
<evidence type="ECO:0000313" key="1">
    <source>
        <dbReference type="EnsemblMetazoa" id="MESCA011455-PA"/>
    </source>
</evidence>
<dbReference type="AlphaFoldDB" id="T1H580"/>
<dbReference type="Gene3D" id="1.20.5.340">
    <property type="match status" value="1"/>
</dbReference>
<name>T1H580_MEGSC</name>
<reference evidence="1" key="2">
    <citation type="submission" date="2015-06" db="UniProtKB">
        <authorList>
            <consortium name="EnsemblMetazoa"/>
        </authorList>
    </citation>
    <scope>IDENTIFICATION</scope>
</reference>
<organism evidence="1 2">
    <name type="scientific">Megaselia scalaris</name>
    <name type="common">Humpbacked fly</name>
    <name type="synonym">Phora scalaris</name>
    <dbReference type="NCBI Taxonomy" id="36166"/>
    <lineage>
        <taxon>Eukaryota</taxon>
        <taxon>Metazoa</taxon>
        <taxon>Ecdysozoa</taxon>
        <taxon>Arthropoda</taxon>
        <taxon>Hexapoda</taxon>
        <taxon>Insecta</taxon>
        <taxon>Pterygota</taxon>
        <taxon>Neoptera</taxon>
        <taxon>Endopterygota</taxon>
        <taxon>Diptera</taxon>
        <taxon>Brachycera</taxon>
        <taxon>Muscomorpha</taxon>
        <taxon>Platypezoidea</taxon>
        <taxon>Phoridae</taxon>
        <taxon>Megaseliini</taxon>
        <taxon>Megaselia</taxon>
    </lineage>
</organism>
<evidence type="ECO:0000313" key="2">
    <source>
        <dbReference type="Proteomes" id="UP000015102"/>
    </source>
</evidence>
<keyword evidence="2" id="KW-1185">Reference proteome</keyword>
<evidence type="ECO:0008006" key="3">
    <source>
        <dbReference type="Google" id="ProtNLM"/>
    </source>
</evidence>
<sequence length="189" mass="21369">MNQKEHARLQLRYSLEYCYYHQFDELCVDLPLHMRTEVSTWYLITTSNDVNGSGITESGYYNNSSSMCVAAVTAATNSTSSGCTNNNNSKARVRDEEHTTKMMMTTTMKMKNNHAFNSMITGFELESMCNITLSNALRQLGSLLVIANNMFSVLNCELQGIADRTNKIKQKIQLLEENVYSFDPKLVSV</sequence>
<dbReference type="STRING" id="36166.T1H580"/>
<reference evidence="2" key="1">
    <citation type="submission" date="2013-02" db="EMBL/GenBank/DDBJ databases">
        <authorList>
            <person name="Hughes D."/>
        </authorList>
    </citation>
    <scope>NUCLEOTIDE SEQUENCE</scope>
    <source>
        <strain>Durham</strain>
        <strain evidence="2">NC isolate 2 -- Noor lab</strain>
    </source>
</reference>
<dbReference type="EnsemblMetazoa" id="MESCA011455-RA">
    <property type="protein sequence ID" value="MESCA011455-PA"/>
    <property type="gene ID" value="MESCA011455"/>
</dbReference>